<dbReference type="InterPro" id="IPR010497">
    <property type="entry name" value="Epoxide_hydro_N"/>
</dbReference>
<dbReference type="GO" id="GO:0006351">
    <property type="term" value="P:DNA-templated transcription"/>
    <property type="evidence" value="ECO:0007669"/>
    <property type="project" value="InterPro"/>
</dbReference>
<feature type="region of interest" description="Disordered" evidence="4">
    <location>
        <begin position="541"/>
        <end position="604"/>
    </location>
</feature>
<feature type="compositionally biased region" description="Polar residues" evidence="4">
    <location>
        <begin position="550"/>
        <end position="573"/>
    </location>
</feature>
<dbReference type="Proteomes" id="UP000536711">
    <property type="component" value="Unassembled WGS sequence"/>
</dbReference>
<feature type="compositionally biased region" description="Gly residues" evidence="4">
    <location>
        <begin position="721"/>
        <end position="730"/>
    </location>
</feature>
<evidence type="ECO:0000313" key="8">
    <source>
        <dbReference type="Proteomes" id="UP000536711"/>
    </source>
</evidence>
<dbReference type="InterPro" id="IPR007219">
    <property type="entry name" value="XnlR_reg_dom"/>
</dbReference>
<sequence length="1327" mass="147416">MSADYSIIPASAVKQPKPFIVHHTDEQLRDFKTSIESAKLGPTTYENLRQDREYGITSQWFREAVAAWKEFDWRMVEGEVNRFPNFTAEVNDNGVSYTIHFMALFSNRDDATPVLALHGWPGSFLEFLPIFSRLSAKYSPQELPYHIVVPSLPGYAYSSAPPLDRDFRLENAANILNSLMVQMGFGNGYVVQGGDVGSKIARVLGGTFPRAKAIHLNFSIMPDPGNIDESVYDDLEREGLKRAEWFTKFGSAYALLHATKPATIGLALSASPVSLLAWIGEKFVDWTDDDLPLDAVLESVSLYWLTQCFSTSLWPYRQLFTPGNIGAHENPLWHINKPLGMSWFPKEIAPVPEAWTATTGDLVLFKKHDKGGHFAAMEHPDVLLADLEEFIKIRAQYEEILVSQLKKYNPDGDSVSLRSSHEERWRHMQRLVQIGLSKTEKEAKIYDKVNDGQELFGIVRALVEPTVSAVLFRVQAISIDISSRILHPTTDNIYLAHIAQRHSADATFCCVTFAMGIRPCTGCIRSGNDCQYPAINDLDDWGPHEGASPMGQSFLSSNAQQIQEQQDESMTSQADEETSPLQHEIRSESISLRDSTGTAPLPTTSTVHQVHGAQITDEACQAGPFYILDDESTVSPTIDIPQSFNILPVDPGHTVFEDTFALSPSSMLPGQTSFRTGGFDWLNFDIGNSPQGFQLDTFYNSYIPEFWSSSTAQQVPESGGSNSGDVGGDVGNAVQHKMGNGELSRDSHEEGQPDNEQNTLAWPFDQAHKQSPHSYQLPPLRDILNGYCPTDRPWPVQATLVKGLIQILSESPLSQLETLRDPHSIQAFCSLQRLVDSYFSRFHDIQAIIHKPTWTMSACPPILLTAMASVGALLSDSQSDYELSVALSEICSTMINWMGASDATNYSDVSYLNALCLYQIYSLGSGKRHLYQNADRSRGLLIGGLRGIGLLNPRSSITLRQDHETIRGSENDHVLMKDWKNWIRMESGRRAAWAAFEYDCSLCTLTSRRGIVDLSELPSELPCPESMWNATSARAWFALMSRLGQDDSRPNLSKVLKQALAGRELPSSLGSWAKRLCAQVIGRLLWDLWQIEVVAMPEYLGLGSIVAAHQDTKRSLLKGLNNLVESLSSPSSTSDLTSYNIASLLCHYSHLCAANGVLDLILSIVRSLISTEPRVHDGIKIARNRLKLTFARDPKTARRLCWHAAQIVAIANEYLVSAPCEIMRVFMGYIFIIAYSAYGDHTRSSPMEVTQSVRLDLHDQNLSHRRVVVKWIEVGGPASSGSVPDIGTDGCVPAISTDAQEILKKLQCWGLAHKFTKVFQVLETKGL</sequence>
<proteinExistence type="inferred from homology"/>
<evidence type="ECO:0000259" key="6">
    <source>
        <dbReference type="Pfam" id="PF06441"/>
    </source>
</evidence>
<organism evidence="7 8">
    <name type="scientific">Fusarium acutatum</name>
    <dbReference type="NCBI Taxonomy" id="78861"/>
    <lineage>
        <taxon>Eukaryota</taxon>
        <taxon>Fungi</taxon>
        <taxon>Dikarya</taxon>
        <taxon>Ascomycota</taxon>
        <taxon>Pezizomycotina</taxon>
        <taxon>Sordariomycetes</taxon>
        <taxon>Hypocreomycetidae</taxon>
        <taxon>Hypocreales</taxon>
        <taxon>Nectriaceae</taxon>
        <taxon>Fusarium</taxon>
        <taxon>Fusarium fujikuroi species complex</taxon>
    </lineage>
</organism>
<evidence type="ECO:0000256" key="3">
    <source>
        <dbReference type="ARBA" id="ARBA00023242"/>
    </source>
</evidence>
<feature type="compositionally biased region" description="Polar residues" evidence="4">
    <location>
        <begin position="588"/>
        <end position="604"/>
    </location>
</feature>
<feature type="domain" description="Epoxide hydrolase N-terminal" evidence="6">
    <location>
        <begin position="16"/>
        <end position="127"/>
    </location>
</feature>
<comment type="similarity">
    <text evidence="1">Belongs to the peptidase S33 family.</text>
</comment>
<dbReference type="PRINTS" id="PR00412">
    <property type="entry name" value="EPOXHYDRLASE"/>
</dbReference>
<dbReference type="Gene3D" id="3.40.50.1820">
    <property type="entry name" value="alpha/beta hydrolase"/>
    <property type="match status" value="1"/>
</dbReference>
<evidence type="ECO:0000256" key="4">
    <source>
        <dbReference type="SAM" id="MobiDB-lite"/>
    </source>
</evidence>
<reference evidence="7 8" key="1">
    <citation type="submission" date="2020-01" db="EMBL/GenBank/DDBJ databases">
        <title>Identification and distribution of gene clusters putatively required for synthesis of sphingolipid metabolism inhibitors in phylogenetically diverse species of the filamentous fungus Fusarium.</title>
        <authorList>
            <person name="Kim H.-S."/>
            <person name="Busman M."/>
            <person name="Brown D.W."/>
            <person name="Divon H."/>
            <person name="Uhlig S."/>
            <person name="Proctor R.H."/>
        </authorList>
    </citation>
    <scope>NUCLEOTIDE SEQUENCE [LARGE SCALE GENOMIC DNA]</scope>
    <source>
        <strain evidence="7 8">NRRL 13308</strain>
    </source>
</reference>
<keyword evidence="3" id="KW-0539">Nucleus</keyword>
<dbReference type="GO" id="GO:0003677">
    <property type="term" value="F:DNA binding"/>
    <property type="evidence" value="ECO:0007669"/>
    <property type="project" value="InterPro"/>
</dbReference>
<dbReference type="EMBL" id="JAADJF010000099">
    <property type="protein sequence ID" value="KAF4439019.1"/>
    <property type="molecule type" value="Genomic_DNA"/>
</dbReference>
<gene>
    <name evidence="7" type="ORF">FACUT_4478</name>
</gene>
<dbReference type="OrthoDB" id="1405595at2759"/>
<dbReference type="InterPro" id="IPR029058">
    <property type="entry name" value="AB_hydrolase_fold"/>
</dbReference>
<keyword evidence="8" id="KW-1185">Reference proteome</keyword>
<evidence type="ECO:0008006" key="9">
    <source>
        <dbReference type="Google" id="ProtNLM"/>
    </source>
</evidence>
<evidence type="ECO:0000256" key="1">
    <source>
        <dbReference type="ARBA" id="ARBA00010088"/>
    </source>
</evidence>
<dbReference type="Pfam" id="PF06441">
    <property type="entry name" value="EHN"/>
    <property type="match status" value="1"/>
</dbReference>
<dbReference type="CDD" id="cd12148">
    <property type="entry name" value="fungal_TF_MHR"/>
    <property type="match status" value="1"/>
</dbReference>
<keyword evidence="2" id="KW-0378">Hydrolase</keyword>
<dbReference type="GO" id="GO:0008270">
    <property type="term" value="F:zinc ion binding"/>
    <property type="evidence" value="ECO:0007669"/>
    <property type="project" value="InterPro"/>
</dbReference>
<accession>A0A8H4NID3</accession>
<dbReference type="SUPFAM" id="SSF53474">
    <property type="entry name" value="alpha/beta-Hydrolases"/>
    <property type="match status" value="1"/>
</dbReference>
<feature type="region of interest" description="Disordered" evidence="4">
    <location>
        <begin position="712"/>
        <end position="758"/>
    </location>
</feature>
<dbReference type="PANTHER" id="PTHR21661:SF39">
    <property type="entry name" value="HYDROLASE, PUTATIVE (AFU_ORTHOLOGUE AFUA_3G08960)-RELATED"/>
    <property type="match status" value="1"/>
</dbReference>
<dbReference type="PANTHER" id="PTHR21661">
    <property type="entry name" value="EPOXIDE HYDROLASE 1-RELATED"/>
    <property type="match status" value="1"/>
</dbReference>
<name>A0A8H4NID3_9HYPO</name>
<dbReference type="Pfam" id="PF04082">
    <property type="entry name" value="Fungal_trans"/>
    <property type="match status" value="1"/>
</dbReference>
<dbReference type="InterPro" id="IPR000639">
    <property type="entry name" value="Epox_hydrolase-like"/>
</dbReference>
<protein>
    <recommendedName>
        <fullName evidence="9">Transcription factor domain-containing protein</fullName>
    </recommendedName>
</protein>
<comment type="caution">
    <text evidence="7">The sequence shown here is derived from an EMBL/GenBank/DDBJ whole genome shotgun (WGS) entry which is preliminary data.</text>
</comment>
<dbReference type="GO" id="GO:0097176">
    <property type="term" value="P:epoxide metabolic process"/>
    <property type="evidence" value="ECO:0007669"/>
    <property type="project" value="TreeGrafter"/>
</dbReference>
<evidence type="ECO:0000313" key="7">
    <source>
        <dbReference type="EMBL" id="KAF4439019.1"/>
    </source>
</evidence>
<evidence type="ECO:0000256" key="2">
    <source>
        <dbReference type="ARBA" id="ARBA00022801"/>
    </source>
</evidence>
<feature type="domain" description="Xylanolytic transcriptional activator regulatory" evidence="5">
    <location>
        <begin position="836"/>
        <end position="1080"/>
    </location>
</feature>
<evidence type="ECO:0000259" key="5">
    <source>
        <dbReference type="Pfam" id="PF04082"/>
    </source>
</evidence>
<dbReference type="GO" id="GO:0004301">
    <property type="term" value="F:epoxide hydrolase activity"/>
    <property type="evidence" value="ECO:0007669"/>
    <property type="project" value="TreeGrafter"/>
</dbReference>